<evidence type="ECO:0000259" key="2">
    <source>
        <dbReference type="Pfam" id="PF14371"/>
    </source>
</evidence>
<dbReference type="Pfam" id="PF14371">
    <property type="entry name" value="DUF4412"/>
    <property type="match status" value="1"/>
</dbReference>
<evidence type="ECO:0000313" key="3">
    <source>
        <dbReference type="EMBL" id="QSR86122.1"/>
    </source>
</evidence>
<keyword evidence="4" id="KW-1185">Reference proteome</keyword>
<feature type="compositionally biased region" description="Basic and acidic residues" evidence="1">
    <location>
        <begin position="198"/>
        <end position="209"/>
    </location>
</feature>
<sequence>MCYKKIMIKIRRIFYVLVFPFFFVLSLYAQRPFSLPKQFSVSQVIKVGSGEIIQRIFVDGDKIRVEGPTGIQQQINIIRKDKKIIYTLFPDEHIYFEHPIKEETPLYDITPGDPSAKWTLLGTENLQGALCSKYLMESKAGKATFWIEKESGAPIQIMPEKGNIVVFWKDYKVGPQPEDLFVIPSGFQQIENYSIDPGNKEPGQEEKKPLPLPASPHQVQ</sequence>
<evidence type="ECO:0000256" key="1">
    <source>
        <dbReference type="SAM" id="MobiDB-lite"/>
    </source>
</evidence>
<name>A0ABX7PT26_9BACT</name>
<reference evidence="3 4" key="1">
    <citation type="submission" date="2020-12" db="EMBL/GenBank/DDBJ databases">
        <authorList>
            <person name="Awala S.I."/>
            <person name="Gwak J.-H."/>
            <person name="Kim S.-J."/>
            <person name="Rhee S.-K."/>
        </authorList>
    </citation>
    <scope>NUCLEOTIDE SEQUENCE [LARGE SCALE GENOMIC DNA]</scope>
    <source>
        <strain evidence="3 4">IT5</strain>
    </source>
</reference>
<proteinExistence type="predicted"/>
<gene>
    <name evidence="3" type="ORF">EM20IM_06315</name>
</gene>
<dbReference type="InterPro" id="IPR025524">
    <property type="entry name" value="DUF4412"/>
</dbReference>
<organism evidence="3 4">
    <name type="scientific">Candidatus Methylacidiphilum infernorum</name>
    <dbReference type="NCBI Taxonomy" id="511746"/>
    <lineage>
        <taxon>Bacteria</taxon>
        <taxon>Pseudomonadati</taxon>
        <taxon>Verrucomicrobiota</taxon>
        <taxon>Methylacidiphilae</taxon>
        <taxon>Methylacidiphilales</taxon>
        <taxon>Methylacidiphilaceae</taxon>
        <taxon>Methylacidiphilum (ex Ratnadevi et al. 2023)</taxon>
    </lineage>
</organism>
<feature type="domain" description="DUF4412" evidence="2">
    <location>
        <begin position="50"/>
        <end position="150"/>
    </location>
</feature>
<dbReference type="EMBL" id="CP065956">
    <property type="protein sequence ID" value="QSR86122.1"/>
    <property type="molecule type" value="Genomic_DNA"/>
</dbReference>
<dbReference type="Proteomes" id="UP000663088">
    <property type="component" value="Chromosome"/>
</dbReference>
<accession>A0ABX7PT26</accession>
<feature type="region of interest" description="Disordered" evidence="1">
    <location>
        <begin position="192"/>
        <end position="220"/>
    </location>
</feature>
<evidence type="ECO:0000313" key="4">
    <source>
        <dbReference type="Proteomes" id="UP000663088"/>
    </source>
</evidence>
<protein>
    <submittedName>
        <fullName evidence="3">DUF4412 domain-containing protein</fullName>
    </submittedName>
</protein>